<evidence type="ECO:0000259" key="8">
    <source>
        <dbReference type="PROSITE" id="PS01225"/>
    </source>
</evidence>
<dbReference type="InterPro" id="IPR000867">
    <property type="entry name" value="IGFBP-like"/>
</dbReference>
<evidence type="ECO:0000256" key="4">
    <source>
        <dbReference type="ARBA" id="ARBA00022729"/>
    </source>
</evidence>
<accession>A0AAD8ZP06</accession>
<keyword evidence="4 7" id="KW-0732">Signal</keyword>
<dbReference type="GO" id="GO:0007155">
    <property type="term" value="P:cell adhesion"/>
    <property type="evidence" value="ECO:0007669"/>
    <property type="project" value="TreeGrafter"/>
</dbReference>
<keyword evidence="3" id="KW-0964">Secreted</keyword>
<dbReference type="InterPro" id="IPR001007">
    <property type="entry name" value="VWF_dom"/>
</dbReference>
<organism evidence="11 12">
    <name type="scientific">Electrophorus voltai</name>
    <dbReference type="NCBI Taxonomy" id="2609070"/>
    <lineage>
        <taxon>Eukaryota</taxon>
        <taxon>Metazoa</taxon>
        <taxon>Chordata</taxon>
        <taxon>Craniata</taxon>
        <taxon>Vertebrata</taxon>
        <taxon>Euteleostomi</taxon>
        <taxon>Actinopterygii</taxon>
        <taxon>Neopterygii</taxon>
        <taxon>Teleostei</taxon>
        <taxon>Ostariophysi</taxon>
        <taxon>Gymnotiformes</taxon>
        <taxon>Gymnotoidei</taxon>
        <taxon>Gymnotidae</taxon>
        <taxon>Electrophorus</taxon>
    </lineage>
</organism>
<dbReference type="GO" id="GO:0031012">
    <property type="term" value="C:extracellular matrix"/>
    <property type="evidence" value="ECO:0007669"/>
    <property type="project" value="TreeGrafter"/>
</dbReference>
<dbReference type="InterPro" id="IPR000884">
    <property type="entry name" value="TSP1_rpt"/>
</dbReference>
<dbReference type="GO" id="GO:0051240">
    <property type="term" value="P:positive regulation of multicellular organismal process"/>
    <property type="evidence" value="ECO:0007669"/>
    <property type="project" value="UniProtKB-ARBA"/>
</dbReference>
<dbReference type="SUPFAM" id="SSF82895">
    <property type="entry name" value="TSP-1 type 1 repeat"/>
    <property type="match status" value="1"/>
</dbReference>
<evidence type="ECO:0000313" key="12">
    <source>
        <dbReference type="Proteomes" id="UP001239994"/>
    </source>
</evidence>
<dbReference type="SUPFAM" id="SSF57184">
    <property type="entry name" value="Growth factor receptor domain"/>
    <property type="match status" value="1"/>
</dbReference>
<dbReference type="GO" id="GO:0008201">
    <property type="term" value="F:heparin binding"/>
    <property type="evidence" value="ECO:0007669"/>
    <property type="project" value="TreeGrafter"/>
</dbReference>
<dbReference type="PROSITE" id="PS51323">
    <property type="entry name" value="IGFBP_N_2"/>
    <property type="match status" value="1"/>
</dbReference>
<evidence type="ECO:0000259" key="9">
    <source>
        <dbReference type="PROSITE" id="PS50184"/>
    </source>
</evidence>
<dbReference type="SMART" id="SM00214">
    <property type="entry name" value="VWC"/>
    <property type="match status" value="1"/>
</dbReference>
<feature type="signal peptide" evidence="7">
    <location>
        <begin position="1"/>
        <end position="20"/>
    </location>
</feature>
<evidence type="ECO:0000256" key="1">
    <source>
        <dbReference type="ARBA" id="ARBA00004613"/>
    </source>
</evidence>
<proteinExistence type="inferred from homology"/>
<reference evidence="11" key="1">
    <citation type="submission" date="2023-03" db="EMBL/GenBank/DDBJ databases">
        <title>Electrophorus voltai genome.</title>
        <authorList>
            <person name="Bian C."/>
        </authorList>
    </citation>
    <scope>NUCLEOTIDE SEQUENCE</scope>
    <source>
        <strain evidence="11">CB-2022</strain>
        <tissue evidence="11">Muscle</tissue>
    </source>
</reference>
<evidence type="ECO:0000259" key="10">
    <source>
        <dbReference type="PROSITE" id="PS51323"/>
    </source>
</evidence>
<evidence type="ECO:0000313" key="11">
    <source>
        <dbReference type="EMBL" id="KAK1802859.1"/>
    </source>
</evidence>
<dbReference type="Pfam" id="PF00219">
    <property type="entry name" value="IGFBP"/>
    <property type="match status" value="1"/>
</dbReference>
<dbReference type="GO" id="GO:0007165">
    <property type="term" value="P:signal transduction"/>
    <property type="evidence" value="ECO:0007669"/>
    <property type="project" value="InterPro"/>
</dbReference>
<dbReference type="InterPro" id="IPR009030">
    <property type="entry name" value="Growth_fac_rcpt_cys_sf"/>
</dbReference>
<name>A0AAD8ZP06_9TELE</name>
<keyword evidence="12" id="KW-1185">Reference proteome</keyword>
<dbReference type="PROSITE" id="PS01225">
    <property type="entry name" value="CTCK_2"/>
    <property type="match status" value="1"/>
</dbReference>
<comment type="caution">
    <text evidence="6">Lacks conserved residue(s) required for the propagation of feature annotation.</text>
</comment>
<feature type="domain" description="IGFBP N-terminal" evidence="10">
    <location>
        <begin position="18"/>
        <end position="90"/>
    </location>
</feature>
<evidence type="ECO:0000256" key="2">
    <source>
        <dbReference type="ARBA" id="ARBA00008125"/>
    </source>
</evidence>
<protein>
    <submittedName>
        <fullName evidence="11">Uncharacterized protein</fullName>
    </submittedName>
</protein>
<dbReference type="InterPro" id="IPR006207">
    <property type="entry name" value="Cys_knot_C"/>
</dbReference>
<sequence>MEKWIYFAVLTVVLVCLVHAHCPAVCECPVAHPVCPAGVSLVSDGCYCCKVCAAQLNQDCNTHKPCDLHKGLECNYGNDVTFGTGICRAKREGRSCEYNGKVYQNSEGFHVGCKHHCTCIDGAVGCTPLCTTSLPLASAACPYPRLVRVPGQCCFSLDCHTGAIGPPEQRWKKQRAKGRTEKGENLLGNELWDLTQGWMFAQKHLPDWSRSQKQCVVQNTDWSPCSSTCGMGLSSRITNDNAQCKLERETRLCNIRTCSSLAIPPKKGKKCTRTLKTLEPIHLSHAGCHSIRTYQPNHCGVCIDGRCCMPWHTRTITVPFQCPGAGRIHKAVMFIQSCKCGHDCGHLNEAVMPPQKWLYRDTRKFID</sequence>
<dbReference type="PROSITE" id="PS01208">
    <property type="entry name" value="VWFC_1"/>
    <property type="match status" value="1"/>
</dbReference>
<dbReference type="InterPro" id="IPR050941">
    <property type="entry name" value="CCN"/>
</dbReference>
<dbReference type="GO" id="GO:0005178">
    <property type="term" value="F:integrin binding"/>
    <property type="evidence" value="ECO:0007669"/>
    <property type="project" value="TreeGrafter"/>
</dbReference>
<dbReference type="EMBL" id="JAROKS010000006">
    <property type="protein sequence ID" value="KAK1802859.1"/>
    <property type="molecule type" value="Genomic_DNA"/>
</dbReference>
<dbReference type="GO" id="GO:0005615">
    <property type="term" value="C:extracellular space"/>
    <property type="evidence" value="ECO:0007669"/>
    <property type="project" value="TreeGrafter"/>
</dbReference>
<dbReference type="SMART" id="SM00121">
    <property type="entry name" value="IB"/>
    <property type="match status" value="1"/>
</dbReference>
<dbReference type="GO" id="GO:0030335">
    <property type="term" value="P:positive regulation of cell migration"/>
    <property type="evidence" value="ECO:0007669"/>
    <property type="project" value="TreeGrafter"/>
</dbReference>
<dbReference type="PROSITE" id="PS50184">
    <property type="entry name" value="VWFC_2"/>
    <property type="match status" value="1"/>
</dbReference>
<dbReference type="Gene3D" id="2.20.100.10">
    <property type="entry name" value="Thrombospondin type-1 (TSP1) repeat"/>
    <property type="match status" value="1"/>
</dbReference>
<keyword evidence="5" id="KW-1015">Disulfide bond</keyword>
<dbReference type="InterPro" id="IPR036383">
    <property type="entry name" value="TSP1_rpt_sf"/>
</dbReference>
<dbReference type="PROSITE" id="PS50092">
    <property type="entry name" value="TSP1"/>
    <property type="match status" value="1"/>
</dbReference>
<feature type="chain" id="PRO_5042179743" evidence="7">
    <location>
        <begin position="21"/>
        <end position="367"/>
    </location>
</feature>
<dbReference type="PIRSF" id="PIRSF036495">
    <property type="entry name" value="IGFBP_rP_CNN"/>
    <property type="match status" value="1"/>
</dbReference>
<dbReference type="PANTHER" id="PTHR11348:SF20">
    <property type="entry name" value="PROTEIN CYR61"/>
    <property type="match status" value="1"/>
</dbReference>
<comment type="similarity">
    <text evidence="2">Belongs to the CCN family.</text>
</comment>
<dbReference type="Gene3D" id="2.10.70.10">
    <property type="entry name" value="Complement Module, domain 1"/>
    <property type="match status" value="1"/>
</dbReference>
<dbReference type="PANTHER" id="PTHR11348">
    <property type="entry name" value="CONNECTIVE TISSUE GROWTH FACTOR-RELATED"/>
    <property type="match status" value="1"/>
</dbReference>
<dbReference type="GO" id="GO:0045597">
    <property type="term" value="P:positive regulation of cell differentiation"/>
    <property type="evidence" value="ECO:0007669"/>
    <property type="project" value="TreeGrafter"/>
</dbReference>
<dbReference type="SMART" id="SM00209">
    <property type="entry name" value="TSP1"/>
    <property type="match status" value="1"/>
</dbReference>
<evidence type="ECO:0000256" key="3">
    <source>
        <dbReference type="ARBA" id="ARBA00022525"/>
    </source>
</evidence>
<dbReference type="InterPro" id="IPR006208">
    <property type="entry name" value="Glyco_hormone_CN"/>
</dbReference>
<feature type="domain" description="VWFC" evidence="9">
    <location>
        <begin position="94"/>
        <end position="160"/>
    </location>
</feature>
<dbReference type="SMART" id="SM00041">
    <property type="entry name" value="CT"/>
    <property type="match status" value="1"/>
</dbReference>
<dbReference type="InterPro" id="IPR012395">
    <property type="entry name" value="IGFBP_CNN"/>
</dbReference>
<dbReference type="Proteomes" id="UP001239994">
    <property type="component" value="Unassembled WGS sequence"/>
</dbReference>
<gene>
    <name evidence="11" type="ORF">P4O66_021396</name>
</gene>
<dbReference type="Pfam" id="PF00007">
    <property type="entry name" value="Cys_knot"/>
    <property type="match status" value="1"/>
</dbReference>
<evidence type="ECO:0000256" key="6">
    <source>
        <dbReference type="PROSITE-ProRule" id="PRU00039"/>
    </source>
</evidence>
<feature type="domain" description="CTCK" evidence="8">
    <location>
        <begin position="271"/>
        <end position="345"/>
    </location>
</feature>
<dbReference type="SUPFAM" id="SSF57603">
    <property type="entry name" value="FnI-like domain"/>
    <property type="match status" value="1"/>
</dbReference>
<dbReference type="Pfam" id="PF19035">
    <property type="entry name" value="TSP1_CCN"/>
    <property type="match status" value="1"/>
</dbReference>
<comment type="subcellular location">
    <subcellularLocation>
        <location evidence="1">Secreted</location>
    </subcellularLocation>
</comment>
<dbReference type="FunFam" id="2.10.70.10:FF:000015">
    <property type="entry name" value="CYR61 isoform 1"/>
    <property type="match status" value="1"/>
</dbReference>
<evidence type="ECO:0000256" key="7">
    <source>
        <dbReference type="SAM" id="SignalP"/>
    </source>
</evidence>
<evidence type="ECO:0000256" key="5">
    <source>
        <dbReference type="ARBA" id="ARBA00023157"/>
    </source>
</evidence>
<dbReference type="Pfam" id="PF00093">
    <property type="entry name" value="VWC"/>
    <property type="match status" value="1"/>
</dbReference>
<comment type="caution">
    <text evidence="11">The sequence shown here is derived from an EMBL/GenBank/DDBJ whole genome shotgun (WGS) entry which is preliminary data.</text>
</comment>
<dbReference type="InterPro" id="IPR043973">
    <property type="entry name" value="TSP1_CCN"/>
</dbReference>
<dbReference type="AlphaFoldDB" id="A0AAD8ZP06"/>